<dbReference type="OrthoDB" id="440548at2759"/>
<feature type="region of interest" description="Disordered" evidence="1">
    <location>
        <begin position="180"/>
        <end position="206"/>
    </location>
</feature>
<accession>A0A812U777</accession>
<protein>
    <submittedName>
        <fullName evidence="2">Uncharacterized protein</fullName>
    </submittedName>
</protein>
<sequence length="263" mass="28009">AAEALSGFAAAEHLAAAAQQLREAPNADFTLHGLRSLVVLAAGGAQRAREEMAPRIKTAEDQRKHVEIQMQEVASASRSVAASSRLLLERMQDIGRQAAAGKRVVCTLAKPRKQPDRCGDEAVGCVVWGGTLACLNAELAKAEHCLAAWQLLIGDATPCNPRVSAWLGDSRPSPTIAQIPVGRSGSKRTASPVELPPNVTASPPIQVPLAPHLSAEKRDDVLDLRFRRSEDLLDARIDSDRPSLLPPPTKDAIAAVLRGQNLC</sequence>
<dbReference type="AlphaFoldDB" id="A0A812U777"/>
<keyword evidence="3" id="KW-1185">Reference proteome</keyword>
<dbReference type="EMBL" id="CAJNJA010026441">
    <property type="protein sequence ID" value="CAE7560043.1"/>
    <property type="molecule type" value="Genomic_DNA"/>
</dbReference>
<name>A0A812U777_9DINO</name>
<feature type="non-terminal residue" evidence="2">
    <location>
        <position position="1"/>
    </location>
</feature>
<organism evidence="2 3">
    <name type="scientific">Symbiodinium necroappetens</name>
    <dbReference type="NCBI Taxonomy" id="1628268"/>
    <lineage>
        <taxon>Eukaryota</taxon>
        <taxon>Sar</taxon>
        <taxon>Alveolata</taxon>
        <taxon>Dinophyceae</taxon>
        <taxon>Suessiales</taxon>
        <taxon>Symbiodiniaceae</taxon>
        <taxon>Symbiodinium</taxon>
    </lineage>
</organism>
<feature type="non-terminal residue" evidence="2">
    <location>
        <position position="263"/>
    </location>
</feature>
<proteinExistence type="predicted"/>
<gene>
    <name evidence="2" type="ORF">SNEC2469_LOCUS16170</name>
</gene>
<evidence type="ECO:0000313" key="2">
    <source>
        <dbReference type="EMBL" id="CAE7560043.1"/>
    </source>
</evidence>
<evidence type="ECO:0000313" key="3">
    <source>
        <dbReference type="Proteomes" id="UP000601435"/>
    </source>
</evidence>
<dbReference type="Proteomes" id="UP000601435">
    <property type="component" value="Unassembled WGS sequence"/>
</dbReference>
<reference evidence="2" key="1">
    <citation type="submission" date="2021-02" db="EMBL/GenBank/DDBJ databases">
        <authorList>
            <person name="Dougan E. K."/>
            <person name="Rhodes N."/>
            <person name="Thang M."/>
            <person name="Chan C."/>
        </authorList>
    </citation>
    <scope>NUCLEOTIDE SEQUENCE</scope>
</reference>
<evidence type="ECO:0000256" key="1">
    <source>
        <dbReference type="SAM" id="MobiDB-lite"/>
    </source>
</evidence>
<comment type="caution">
    <text evidence="2">The sequence shown here is derived from an EMBL/GenBank/DDBJ whole genome shotgun (WGS) entry which is preliminary data.</text>
</comment>